<evidence type="ECO:0000313" key="2">
    <source>
        <dbReference type="EMBL" id="GAA1259092.1"/>
    </source>
</evidence>
<protein>
    <recommendedName>
        <fullName evidence="4">Polyketide cyclase/dehydrase/lipid transport protein</fullName>
    </recommendedName>
</protein>
<dbReference type="Gene3D" id="3.30.530.20">
    <property type="match status" value="1"/>
</dbReference>
<evidence type="ECO:0000256" key="1">
    <source>
        <dbReference type="SAM" id="MobiDB-lite"/>
    </source>
</evidence>
<proteinExistence type="predicted"/>
<dbReference type="InterPro" id="IPR023393">
    <property type="entry name" value="START-like_dom_sf"/>
</dbReference>
<keyword evidence="3" id="KW-1185">Reference proteome</keyword>
<evidence type="ECO:0000313" key="3">
    <source>
        <dbReference type="Proteomes" id="UP001500037"/>
    </source>
</evidence>
<name>A0ABP4HDE8_9ACTN</name>
<organism evidence="2 3">
    <name type="scientific">Kitasatospora nipponensis</name>
    <dbReference type="NCBI Taxonomy" id="258049"/>
    <lineage>
        <taxon>Bacteria</taxon>
        <taxon>Bacillati</taxon>
        <taxon>Actinomycetota</taxon>
        <taxon>Actinomycetes</taxon>
        <taxon>Kitasatosporales</taxon>
        <taxon>Streptomycetaceae</taxon>
        <taxon>Kitasatospora</taxon>
    </lineage>
</organism>
<accession>A0ABP4HDE8</accession>
<sequence length="163" mass="17026">MAGFELSRTARLPADEAWRRLTDWPRHSANVPFTRVGPVAGTAQGLGGVVVARTSLLGLGFDDPMEIVLWQPPGAAAGPGPGGPGPDPDAGSGSGAVGRCRLEKRGTVVRGWAEILVVPQGQGSRVTWREEVFCRGVPRAADPLLAAAGRRMFGRVLDALLAP</sequence>
<reference evidence="3" key="1">
    <citation type="journal article" date="2019" name="Int. J. Syst. Evol. Microbiol.">
        <title>The Global Catalogue of Microorganisms (GCM) 10K type strain sequencing project: providing services to taxonomists for standard genome sequencing and annotation.</title>
        <authorList>
            <consortium name="The Broad Institute Genomics Platform"/>
            <consortium name="The Broad Institute Genome Sequencing Center for Infectious Disease"/>
            <person name="Wu L."/>
            <person name="Ma J."/>
        </authorList>
    </citation>
    <scope>NUCLEOTIDE SEQUENCE [LARGE SCALE GENOMIC DNA]</scope>
    <source>
        <strain evidence="3">JCM 13004</strain>
    </source>
</reference>
<comment type="caution">
    <text evidence="2">The sequence shown here is derived from an EMBL/GenBank/DDBJ whole genome shotgun (WGS) entry which is preliminary data.</text>
</comment>
<dbReference type="EMBL" id="BAAALF010000132">
    <property type="protein sequence ID" value="GAA1259092.1"/>
    <property type="molecule type" value="Genomic_DNA"/>
</dbReference>
<evidence type="ECO:0008006" key="4">
    <source>
        <dbReference type="Google" id="ProtNLM"/>
    </source>
</evidence>
<dbReference type="Proteomes" id="UP001500037">
    <property type="component" value="Unassembled WGS sequence"/>
</dbReference>
<feature type="region of interest" description="Disordered" evidence="1">
    <location>
        <begin position="72"/>
        <end position="98"/>
    </location>
</feature>
<dbReference type="SUPFAM" id="SSF55961">
    <property type="entry name" value="Bet v1-like"/>
    <property type="match status" value="1"/>
</dbReference>
<gene>
    <name evidence="2" type="ORF">GCM10009665_56520</name>
</gene>
<dbReference type="RefSeq" id="WP_344444854.1">
    <property type="nucleotide sequence ID" value="NZ_BAAALF010000132.1"/>
</dbReference>